<keyword evidence="3" id="KW-1185">Reference proteome</keyword>
<feature type="signal peptide" evidence="1">
    <location>
        <begin position="1"/>
        <end position="19"/>
    </location>
</feature>
<dbReference type="EMBL" id="JBEWTB010000002">
    <property type="protein sequence ID" value="MET4757131.1"/>
    <property type="molecule type" value="Genomic_DNA"/>
</dbReference>
<evidence type="ECO:0000313" key="2">
    <source>
        <dbReference type="EMBL" id="MET4757131.1"/>
    </source>
</evidence>
<protein>
    <submittedName>
        <fullName evidence="2">Uncharacterized protein</fullName>
    </submittedName>
</protein>
<keyword evidence="1" id="KW-0732">Signal</keyword>
<evidence type="ECO:0000313" key="3">
    <source>
        <dbReference type="Proteomes" id="UP001549366"/>
    </source>
</evidence>
<dbReference type="Proteomes" id="UP001549366">
    <property type="component" value="Unassembled WGS sequence"/>
</dbReference>
<comment type="caution">
    <text evidence="2">The sequence shown here is derived from an EMBL/GenBank/DDBJ whole genome shotgun (WGS) entry which is preliminary data.</text>
</comment>
<proteinExistence type="predicted"/>
<sequence>MKKTIVAIATVLFASVSQASISAWSSNQDLNVKAEPNTLVQAFSTNGKLLAEAETNQYGRARLKVGNSQLLSLVADEKTVVYRHTTRSDIAK</sequence>
<evidence type="ECO:0000256" key="1">
    <source>
        <dbReference type="SAM" id="SignalP"/>
    </source>
</evidence>
<dbReference type="RefSeq" id="WP_354007307.1">
    <property type="nucleotide sequence ID" value="NZ_JBEWTA010000001.1"/>
</dbReference>
<accession>A0ABV2SH73</accession>
<feature type="chain" id="PRO_5046593243" evidence="1">
    <location>
        <begin position="20"/>
        <end position="92"/>
    </location>
</feature>
<gene>
    <name evidence="2" type="ORF">V5J35_002323</name>
</gene>
<reference evidence="2 3" key="1">
    <citation type="submission" date="2024-06" db="EMBL/GenBank/DDBJ databases">
        <title>Genomic Encyclopedia of Type Strains, Phase V (KMG-V): Genome sequencing to study the core and pangenomes of soil and plant-associated prokaryotes.</title>
        <authorList>
            <person name="Whitman W."/>
        </authorList>
    </citation>
    <scope>NUCLEOTIDE SEQUENCE [LARGE SCALE GENOMIC DNA]</scope>
    <source>
        <strain evidence="2 3">NE40</strain>
    </source>
</reference>
<organism evidence="2 3">
    <name type="scientific">Endozoicomonas lisbonensis</name>
    <dbReference type="NCBI Taxonomy" id="3120522"/>
    <lineage>
        <taxon>Bacteria</taxon>
        <taxon>Pseudomonadati</taxon>
        <taxon>Pseudomonadota</taxon>
        <taxon>Gammaproteobacteria</taxon>
        <taxon>Oceanospirillales</taxon>
        <taxon>Endozoicomonadaceae</taxon>
        <taxon>Endozoicomonas</taxon>
    </lineage>
</organism>
<name>A0ABV2SH73_9GAMM</name>